<proteinExistence type="predicted"/>
<dbReference type="EnsemblBacteria" id="ABC20922">
    <property type="protein sequence ID" value="ABC20922"/>
    <property type="gene ID" value="Rru_A0117"/>
</dbReference>
<keyword evidence="1" id="KW-0813">Transport</keyword>
<evidence type="ECO:0000256" key="2">
    <source>
        <dbReference type="ARBA" id="ARBA00022741"/>
    </source>
</evidence>
<feature type="domain" description="ABC transporter" evidence="4">
    <location>
        <begin position="11"/>
        <end position="238"/>
    </location>
</feature>
<dbReference type="eggNOG" id="COG1131">
    <property type="taxonomic scope" value="Bacteria"/>
</dbReference>
<dbReference type="Gene3D" id="3.40.50.300">
    <property type="entry name" value="P-loop containing nucleotide triphosphate hydrolases"/>
    <property type="match status" value="1"/>
</dbReference>
<evidence type="ECO:0000259" key="4">
    <source>
        <dbReference type="PROSITE" id="PS50893"/>
    </source>
</evidence>
<dbReference type="RefSeq" id="WP_011387878.1">
    <property type="nucleotide sequence ID" value="NC_007643.1"/>
</dbReference>
<keyword evidence="5" id="KW-0378">Hydrolase</keyword>
<dbReference type="HOGENOM" id="CLU_000604_1_2_5"/>
<dbReference type="InterPro" id="IPR051782">
    <property type="entry name" value="ABC_Transporter_VariousFunc"/>
</dbReference>
<dbReference type="InterPro" id="IPR003593">
    <property type="entry name" value="AAA+_ATPase"/>
</dbReference>
<dbReference type="EC" id="3.6.3.41" evidence="5"/>
<gene>
    <name evidence="5" type="ordered locus">Rru_A0117</name>
</gene>
<dbReference type="STRING" id="269796.Rru_A0117"/>
<dbReference type="EMBL" id="CP000230">
    <property type="protein sequence ID" value="ABC20922.1"/>
    <property type="molecule type" value="Genomic_DNA"/>
</dbReference>
<keyword evidence="6" id="KW-1185">Reference proteome</keyword>
<protein>
    <submittedName>
        <fullName evidence="5">ABC transporter component</fullName>
        <ecNumber evidence="5">3.6.3.41</ecNumber>
    </submittedName>
</protein>
<sequence>MTAEVGGTPALALAGLRIRRGRRQTLAIDDLVIGPGEVVGLVGLNGAGKTTLLRACAGLLAPAAGSVRLFGADPRAAPARRALAYLPENHRPMAVLRGDHWARALLLGHGKTMEPTALASACQALALDPALLGRPVGQWSKGGERKLALAATLLAAAPLTLLDEPAAGLDPRARVALKDRLLAARAEARTVVLSSHLLADVEELCDRLLVLRDGTLIFDGPPAALCARYGGIGLERAFLAHIDHG</sequence>
<dbReference type="PANTHER" id="PTHR42939:SF1">
    <property type="entry name" value="ABC TRANSPORTER ATP-BINDING PROTEIN ALBC-RELATED"/>
    <property type="match status" value="1"/>
</dbReference>
<dbReference type="AlphaFoldDB" id="Q2RY73"/>
<organism evidence="5 6">
    <name type="scientific">Rhodospirillum rubrum (strain ATCC 11170 / ATH 1.1.1 / DSM 467 / LMG 4362 / NCIMB 8255 / S1)</name>
    <dbReference type="NCBI Taxonomy" id="269796"/>
    <lineage>
        <taxon>Bacteria</taxon>
        <taxon>Pseudomonadati</taxon>
        <taxon>Pseudomonadota</taxon>
        <taxon>Alphaproteobacteria</taxon>
        <taxon>Rhodospirillales</taxon>
        <taxon>Rhodospirillaceae</taxon>
        <taxon>Rhodospirillum</taxon>
    </lineage>
</organism>
<dbReference type="PATRIC" id="fig|269796.9.peg.171"/>
<keyword evidence="2" id="KW-0547">Nucleotide-binding</keyword>
<dbReference type="InterPro" id="IPR027417">
    <property type="entry name" value="P-loop_NTPase"/>
</dbReference>
<dbReference type="Pfam" id="PF00005">
    <property type="entry name" value="ABC_tran"/>
    <property type="match status" value="1"/>
</dbReference>
<dbReference type="PROSITE" id="PS50893">
    <property type="entry name" value="ABC_TRANSPORTER_2"/>
    <property type="match status" value="1"/>
</dbReference>
<dbReference type="GO" id="GO:0005524">
    <property type="term" value="F:ATP binding"/>
    <property type="evidence" value="ECO:0007669"/>
    <property type="project" value="UniProtKB-KW"/>
</dbReference>
<evidence type="ECO:0000256" key="3">
    <source>
        <dbReference type="ARBA" id="ARBA00022840"/>
    </source>
</evidence>
<accession>Q2RY73</accession>
<evidence type="ECO:0000313" key="5">
    <source>
        <dbReference type="EMBL" id="ABC20922.1"/>
    </source>
</evidence>
<dbReference type="PANTHER" id="PTHR42939">
    <property type="entry name" value="ABC TRANSPORTER ATP-BINDING PROTEIN ALBC-RELATED"/>
    <property type="match status" value="1"/>
</dbReference>
<dbReference type="GO" id="GO:0016887">
    <property type="term" value="F:ATP hydrolysis activity"/>
    <property type="evidence" value="ECO:0007669"/>
    <property type="project" value="InterPro"/>
</dbReference>
<keyword evidence="3" id="KW-0067">ATP-binding</keyword>
<dbReference type="SUPFAM" id="SSF52540">
    <property type="entry name" value="P-loop containing nucleoside triphosphate hydrolases"/>
    <property type="match status" value="1"/>
</dbReference>
<dbReference type="SMART" id="SM00382">
    <property type="entry name" value="AAA"/>
    <property type="match status" value="1"/>
</dbReference>
<dbReference type="InterPro" id="IPR003439">
    <property type="entry name" value="ABC_transporter-like_ATP-bd"/>
</dbReference>
<dbReference type="Proteomes" id="UP000001929">
    <property type="component" value="Chromosome"/>
</dbReference>
<reference evidence="5 6" key="1">
    <citation type="journal article" date="2011" name="Stand. Genomic Sci.">
        <title>Complete genome sequence of Rhodospirillum rubrum type strain (S1).</title>
        <authorList>
            <person name="Munk A.C."/>
            <person name="Copeland A."/>
            <person name="Lucas S."/>
            <person name="Lapidus A."/>
            <person name="Del Rio T.G."/>
            <person name="Barry K."/>
            <person name="Detter J.C."/>
            <person name="Hammon N."/>
            <person name="Israni S."/>
            <person name="Pitluck S."/>
            <person name="Brettin T."/>
            <person name="Bruce D."/>
            <person name="Han C."/>
            <person name="Tapia R."/>
            <person name="Gilna P."/>
            <person name="Schmutz J."/>
            <person name="Larimer F."/>
            <person name="Land M."/>
            <person name="Kyrpides N.C."/>
            <person name="Mavromatis K."/>
            <person name="Richardson P."/>
            <person name="Rohde M."/>
            <person name="Goker M."/>
            <person name="Klenk H.P."/>
            <person name="Zhang Y."/>
            <person name="Roberts G.P."/>
            <person name="Reslewic S."/>
            <person name="Schwartz D.C."/>
        </authorList>
    </citation>
    <scope>NUCLEOTIDE SEQUENCE [LARGE SCALE GENOMIC DNA]</scope>
    <source>
        <strain evidence="6">ATCC 11170 / ATH 1.1.1 / DSM 467 / LMG 4362 / NCIMB 8255 / S1</strain>
    </source>
</reference>
<evidence type="ECO:0000256" key="1">
    <source>
        <dbReference type="ARBA" id="ARBA00022448"/>
    </source>
</evidence>
<name>Q2RY73_RHORT</name>
<dbReference type="KEGG" id="rru:Rru_A0117"/>
<evidence type="ECO:0000313" key="6">
    <source>
        <dbReference type="Proteomes" id="UP000001929"/>
    </source>
</evidence>
<dbReference type="PhylomeDB" id="Q2RY73"/>